<keyword evidence="8" id="KW-0812">Transmembrane</keyword>
<keyword evidence="2" id="KW-0645">Protease</keyword>
<feature type="transmembrane region" description="Helical" evidence="8">
    <location>
        <begin position="226"/>
        <end position="245"/>
    </location>
</feature>
<evidence type="ECO:0000256" key="4">
    <source>
        <dbReference type="ARBA" id="ARBA00022801"/>
    </source>
</evidence>
<dbReference type="Gene3D" id="3.40.390.10">
    <property type="entry name" value="Collagenase (Catalytic Domain)"/>
    <property type="match status" value="1"/>
</dbReference>
<evidence type="ECO:0000256" key="8">
    <source>
        <dbReference type="SAM" id="Phobius"/>
    </source>
</evidence>
<dbReference type="GO" id="GO:0006508">
    <property type="term" value="P:proteolysis"/>
    <property type="evidence" value="ECO:0007669"/>
    <property type="project" value="UniProtKB-KW"/>
</dbReference>
<accession>A0A830EJ87</accession>
<feature type="transmembrane region" description="Helical" evidence="8">
    <location>
        <begin position="257"/>
        <end position="274"/>
    </location>
</feature>
<evidence type="ECO:0000256" key="6">
    <source>
        <dbReference type="ARBA" id="ARBA00023049"/>
    </source>
</evidence>
<evidence type="ECO:0000256" key="2">
    <source>
        <dbReference type="ARBA" id="ARBA00022670"/>
    </source>
</evidence>
<dbReference type="Pfam" id="PF07998">
    <property type="entry name" value="Peptidase_M54"/>
    <property type="match status" value="1"/>
</dbReference>
<reference evidence="9" key="1">
    <citation type="journal article" date="2014" name="Int. J. Syst. Evol. Microbiol.">
        <title>Complete genome sequence of Corynebacterium casei LMG S-19264T (=DSM 44701T), isolated from a smear-ripened cheese.</title>
        <authorList>
            <consortium name="US DOE Joint Genome Institute (JGI-PGF)"/>
            <person name="Walter F."/>
            <person name="Albersmeier A."/>
            <person name="Kalinowski J."/>
            <person name="Ruckert C."/>
        </authorList>
    </citation>
    <scope>NUCLEOTIDE SEQUENCE</scope>
    <source>
        <strain evidence="9">JCM 19018</strain>
    </source>
</reference>
<keyword evidence="6" id="KW-0482">Metalloprotease</keyword>
<gene>
    <name evidence="9" type="ORF">GCM10009067_14140</name>
</gene>
<evidence type="ECO:0000313" key="9">
    <source>
        <dbReference type="EMBL" id="GGK62970.1"/>
    </source>
</evidence>
<dbReference type="Proteomes" id="UP000614221">
    <property type="component" value="Unassembled WGS sequence"/>
</dbReference>
<keyword evidence="5" id="KW-0862">Zinc</keyword>
<dbReference type="GO" id="GO:0008237">
    <property type="term" value="F:metallopeptidase activity"/>
    <property type="evidence" value="ECO:0007669"/>
    <property type="project" value="UniProtKB-KW"/>
</dbReference>
<keyword evidence="4" id="KW-0378">Hydrolase</keyword>
<dbReference type="AlphaFoldDB" id="A0A830EJ87"/>
<comment type="caution">
    <text evidence="9">The sequence shown here is derived from an EMBL/GenBank/DDBJ whole genome shotgun (WGS) entry which is preliminary data.</text>
</comment>
<keyword evidence="8" id="KW-0472">Membrane</keyword>
<evidence type="ECO:0000256" key="5">
    <source>
        <dbReference type="ARBA" id="ARBA00022833"/>
    </source>
</evidence>
<dbReference type="EMBL" id="BMPD01000002">
    <property type="protein sequence ID" value="GGK62970.1"/>
    <property type="molecule type" value="Genomic_DNA"/>
</dbReference>
<organism evidence="9 10">
    <name type="scientific">Haloarcula sebkhae</name>
    <dbReference type="NCBI Taxonomy" id="932660"/>
    <lineage>
        <taxon>Archaea</taxon>
        <taxon>Methanobacteriati</taxon>
        <taxon>Methanobacteriota</taxon>
        <taxon>Stenosarchaea group</taxon>
        <taxon>Halobacteria</taxon>
        <taxon>Halobacteriales</taxon>
        <taxon>Haloarculaceae</taxon>
        <taxon>Haloarcula</taxon>
    </lineage>
</organism>
<sequence>MARRGEHEPLTVAAVGTIERETLELAVDAVEEHFSLTARVDHRQFHTDGIPDSAQPTGDSDQYDAVELAKYVASETDGSRTLVVTNQDVSQGRRQSLFGIGIRYGRTSLLSTFRLGENKFDDRVRKLAVSEVGYMLGLELCPNEQCPFRRTDSVATLDAVDESPCEACQTKLAEAITSGDATADSESANNGRTEKSVGQSDNTPQDRSTDQLTHLLAGTARFWTSVLGYGVAFIVTLLVLIGLLEEVVGLAIMDSDAATWVIVVITAAVAWVVYRNCRAIIKVISRVVIESIR</sequence>
<evidence type="ECO:0000256" key="3">
    <source>
        <dbReference type="ARBA" id="ARBA00022723"/>
    </source>
</evidence>
<keyword evidence="3" id="KW-0479">Metal-binding</keyword>
<feature type="region of interest" description="Disordered" evidence="7">
    <location>
        <begin position="179"/>
        <end position="208"/>
    </location>
</feature>
<dbReference type="InterPro" id="IPR012962">
    <property type="entry name" value="Pept_M54_archaemetzincn"/>
</dbReference>
<reference evidence="9" key="2">
    <citation type="submission" date="2020-09" db="EMBL/GenBank/DDBJ databases">
        <authorList>
            <person name="Sun Q."/>
            <person name="Ohkuma M."/>
        </authorList>
    </citation>
    <scope>NUCLEOTIDE SEQUENCE</scope>
    <source>
        <strain evidence="9">JCM 19018</strain>
    </source>
</reference>
<keyword evidence="8" id="KW-1133">Transmembrane helix</keyword>
<feature type="compositionally biased region" description="Polar residues" evidence="7">
    <location>
        <begin position="184"/>
        <end position="208"/>
    </location>
</feature>
<dbReference type="RefSeq" id="WP_188976593.1">
    <property type="nucleotide sequence ID" value="NZ_BMPD01000002.1"/>
</dbReference>
<proteinExistence type="predicted"/>
<evidence type="ECO:0000313" key="10">
    <source>
        <dbReference type="Proteomes" id="UP000614221"/>
    </source>
</evidence>
<name>A0A830EJ87_9EURY</name>
<dbReference type="OrthoDB" id="374121at2157"/>
<evidence type="ECO:0000256" key="1">
    <source>
        <dbReference type="ARBA" id="ARBA00001947"/>
    </source>
</evidence>
<comment type="cofactor">
    <cofactor evidence="1">
        <name>Zn(2+)</name>
        <dbReference type="ChEBI" id="CHEBI:29105"/>
    </cofactor>
</comment>
<dbReference type="InterPro" id="IPR024079">
    <property type="entry name" value="MetalloPept_cat_dom_sf"/>
</dbReference>
<evidence type="ECO:0000256" key="7">
    <source>
        <dbReference type="SAM" id="MobiDB-lite"/>
    </source>
</evidence>
<protein>
    <submittedName>
        <fullName evidence="9">Uncharacterized protein</fullName>
    </submittedName>
</protein>
<dbReference type="GO" id="GO:0046872">
    <property type="term" value="F:metal ion binding"/>
    <property type="evidence" value="ECO:0007669"/>
    <property type="project" value="UniProtKB-KW"/>
</dbReference>